<evidence type="ECO:0000313" key="5">
    <source>
        <dbReference type="EMBL" id="GAA5517888.1"/>
    </source>
</evidence>
<comment type="caution">
    <text evidence="5">The sequence shown here is derived from an EMBL/GenBank/DDBJ whole genome shotgun (WGS) entry which is preliminary data.</text>
</comment>
<dbReference type="RefSeq" id="WP_286215946.1">
    <property type="nucleotide sequence ID" value="NZ_AP027736.1"/>
</dbReference>
<evidence type="ECO:0000256" key="2">
    <source>
        <dbReference type="ARBA" id="ARBA00023125"/>
    </source>
</evidence>
<dbReference type="InterPro" id="IPR046335">
    <property type="entry name" value="LacI/GalR-like_sensor"/>
</dbReference>
<dbReference type="Gene3D" id="1.10.260.40">
    <property type="entry name" value="lambda repressor-like DNA-binding domains"/>
    <property type="match status" value="1"/>
</dbReference>
<evidence type="ECO:0000256" key="1">
    <source>
        <dbReference type="ARBA" id="ARBA00023015"/>
    </source>
</evidence>
<dbReference type="PANTHER" id="PTHR30146">
    <property type="entry name" value="LACI-RELATED TRANSCRIPTIONAL REPRESSOR"/>
    <property type="match status" value="1"/>
</dbReference>
<sequence>MAARKAQTRPTIALIAERVGVSPGAVSYALNGRPGVSDETRARILEVAREVGWVPSTAARALRGGGAATVGLVITREPQMLGIEPFFMSFIAGIEQVISEQGFALLLQVTPDPARETATYREWWSARRVDGIFLTDLTVDDPRLAILEDIGLPAVVVGDPAYAGGLTAVGSDDAGAAEQAVARLAQLGHRRIAHVAGPERFVHTLRRSEAMRAAGGRLGVEIVAEIHTDYTFDDGARACGALLNLERRPTAMVFDNDLTALGALRAARTRGVDVPRDLSLLAWDDSPLCSLTEPPLSALSRDVAAYGAEAARALLATVKGHDGALASSISIATLVDRGSLGPAPHDVVADAAS</sequence>
<dbReference type="SMART" id="SM00354">
    <property type="entry name" value="HTH_LACI"/>
    <property type="match status" value="1"/>
</dbReference>
<dbReference type="CDD" id="cd01392">
    <property type="entry name" value="HTH_LacI"/>
    <property type="match status" value="1"/>
</dbReference>
<dbReference type="Gene3D" id="3.40.50.2300">
    <property type="match status" value="2"/>
</dbReference>
<dbReference type="SUPFAM" id="SSF53822">
    <property type="entry name" value="Periplasmic binding protein-like I"/>
    <property type="match status" value="1"/>
</dbReference>
<accession>A0ABP9WFV7</accession>
<organism evidence="5 6">
    <name type="scientific">Demequina sediminis</name>
    <dbReference type="NCBI Taxonomy" id="1930058"/>
    <lineage>
        <taxon>Bacteria</taxon>
        <taxon>Bacillati</taxon>
        <taxon>Actinomycetota</taxon>
        <taxon>Actinomycetes</taxon>
        <taxon>Micrococcales</taxon>
        <taxon>Demequinaceae</taxon>
        <taxon>Demequina</taxon>
    </lineage>
</organism>
<evidence type="ECO:0000256" key="3">
    <source>
        <dbReference type="ARBA" id="ARBA00023163"/>
    </source>
</evidence>
<protein>
    <submittedName>
        <fullName evidence="5">HTH-type transcriptional repressor CytR</fullName>
    </submittedName>
</protein>
<keyword evidence="6" id="KW-1185">Reference proteome</keyword>
<dbReference type="PROSITE" id="PS50932">
    <property type="entry name" value="HTH_LACI_2"/>
    <property type="match status" value="1"/>
</dbReference>
<dbReference type="CDD" id="cd06267">
    <property type="entry name" value="PBP1_LacI_sugar_binding-like"/>
    <property type="match status" value="1"/>
</dbReference>
<dbReference type="Pfam" id="PF13377">
    <property type="entry name" value="Peripla_BP_3"/>
    <property type="match status" value="1"/>
</dbReference>
<feature type="domain" description="HTH lacI-type" evidence="4">
    <location>
        <begin position="10"/>
        <end position="64"/>
    </location>
</feature>
<reference evidence="5 6" key="1">
    <citation type="submission" date="2024-02" db="EMBL/GenBank/DDBJ databases">
        <title>Lysinimicrobium sediminis NBRC 112286.</title>
        <authorList>
            <person name="Ichikawa N."/>
            <person name="Katano-Makiyama Y."/>
            <person name="Hidaka K."/>
        </authorList>
    </citation>
    <scope>NUCLEOTIDE SEQUENCE [LARGE SCALE GENOMIC DNA]</scope>
    <source>
        <strain evidence="5 6">NBRC 112286</strain>
    </source>
</reference>
<evidence type="ECO:0000313" key="6">
    <source>
        <dbReference type="Proteomes" id="UP001426770"/>
    </source>
</evidence>
<dbReference type="Pfam" id="PF00356">
    <property type="entry name" value="LacI"/>
    <property type="match status" value="1"/>
</dbReference>
<dbReference type="Proteomes" id="UP001426770">
    <property type="component" value="Unassembled WGS sequence"/>
</dbReference>
<keyword evidence="1" id="KW-0805">Transcription regulation</keyword>
<keyword evidence="3" id="KW-0804">Transcription</keyword>
<evidence type="ECO:0000259" key="4">
    <source>
        <dbReference type="PROSITE" id="PS50932"/>
    </source>
</evidence>
<dbReference type="SUPFAM" id="SSF47413">
    <property type="entry name" value="lambda repressor-like DNA-binding domains"/>
    <property type="match status" value="1"/>
</dbReference>
<proteinExistence type="predicted"/>
<dbReference type="InterPro" id="IPR010982">
    <property type="entry name" value="Lambda_DNA-bd_dom_sf"/>
</dbReference>
<keyword evidence="2" id="KW-0238">DNA-binding</keyword>
<dbReference type="InterPro" id="IPR000843">
    <property type="entry name" value="HTH_LacI"/>
</dbReference>
<name>A0ABP9WFV7_9MICO</name>
<dbReference type="InterPro" id="IPR028082">
    <property type="entry name" value="Peripla_BP_I"/>
</dbReference>
<dbReference type="PANTHER" id="PTHR30146:SF155">
    <property type="entry name" value="ALANINE RACEMASE"/>
    <property type="match status" value="1"/>
</dbReference>
<dbReference type="EMBL" id="BAABRR010000001">
    <property type="protein sequence ID" value="GAA5517888.1"/>
    <property type="molecule type" value="Genomic_DNA"/>
</dbReference>
<gene>
    <name evidence="5" type="primary">cytR_2</name>
    <name evidence="5" type="ORF">Lsed01_00304</name>
</gene>